<dbReference type="InterPro" id="IPR007717">
    <property type="entry name" value="NPL4_C"/>
</dbReference>
<evidence type="ECO:0000313" key="3">
    <source>
        <dbReference type="EMBL" id="GBG31730.1"/>
    </source>
</evidence>
<name>A0A2R5GLH7_9STRA</name>
<feature type="domain" description="Nuclear pore localisation protein NPL4 C-terminal" evidence="1">
    <location>
        <begin position="260"/>
        <end position="386"/>
    </location>
</feature>
<dbReference type="EMBL" id="BEYU01000105">
    <property type="protein sequence ID" value="GBG31730.1"/>
    <property type="molecule type" value="Genomic_DNA"/>
</dbReference>
<comment type="caution">
    <text evidence="3">The sequence shown here is derived from an EMBL/GenBank/DDBJ whole genome shotgun (WGS) entry which is preliminary data.</text>
</comment>
<dbReference type="Pfam" id="PF11543">
    <property type="entry name" value="UN_NPL4"/>
    <property type="match status" value="1"/>
</dbReference>
<protein>
    <submittedName>
        <fullName evidence="3">Nuclear protein localization protein 4-like</fullName>
    </submittedName>
</protein>
<gene>
    <name evidence="3" type="ORF">FCC1311_079552</name>
</gene>
<evidence type="ECO:0000259" key="2">
    <source>
        <dbReference type="Pfam" id="PF11543"/>
    </source>
</evidence>
<dbReference type="InParanoid" id="A0A2R5GLH7"/>
<dbReference type="OrthoDB" id="10251089at2759"/>
<dbReference type="PANTHER" id="PTHR12710:SF0">
    <property type="entry name" value="NUCLEAR PROTEIN LOCALIZATION PROTEIN 4 HOMOLOG"/>
    <property type="match status" value="1"/>
</dbReference>
<dbReference type="AlphaFoldDB" id="A0A2R5GLH7"/>
<keyword evidence="4" id="KW-1185">Reference proteome</keyword>
<organism evidence="3 4">
    <name type="scientific">Hondaea fermentalgiana</name>
    <dbReference type="NCBI Taxonomy" id="2315210"/>
    <lineage>
        <taxon>Eukaryota</taxon>
        <taxon>Sar</taxon>
        <taxon>Stramenopiles</taxon>
        <taxon>Bigyra</taxon>
        <taxon>Labyrinthulomycetes</taxon>
        <taxon>Thraustochytrida</taxon>
        <taxon>Thraustochytriidae</taxon>
        <taxon>Hondaea</taxon>
    </lineage>
</organism>
<dbReference type="InterPro" id="IPR016563">
    <property type="entry name" value="Npl4"/>
</dbReference>
<reference evidence="3 4" key="1">
    <citation type="submission" date="2017-12" db="EMBL/GenBank/DDBJ databases">
        <title>Sequencing, de novo assembly and annotation of complete genome of a new Thraustochytrid species, strain FCC1311.</title>
        <authorList>
            <person name="Sedici K."/>
            <person name="Godart F."/>
            <person name="Aiese Cigliano R."/>
            <person name="Sanseverino W."/>
            <person name="Barakat M."/>
            <person name="Ortet P."/>
            <person name="Marechal E."/>
            <person name="Cagnac O."/>
            <person name="Amato A."/>
        </authorList>
    </citation>
    <scope>NUCLEOTIDE SEQUENCE [LARGE SCALE GENOMIC DNA]</scope>
</reference>
<dbReference type="PANTHER" id="PTHR12710">
    <property type="entry name" value="NUCLEAR PROTEIN LOCALIZATION 4"/>
    <property type="match status" value="1"/>
</dbReference>
<sequence>MLVRLRTKVGMWRQETSEGAPLAELIATVEHDKSVRINKVSLKPDFSQEIQDQRAKPLREFGIKHGDILYVDAEGAVPGSGGAAGASASKNGGGLAGAGPRKIDAHGNLVKAENEVDPQGFRPGLQSLRTQKLHWTLTDMVEFDQRYTFEIKGEQKSFCASASLDADSCNRFQIYLQNFGFLQPRCAYLYGKFVDAEDIPGSVEHRAKHGSEDEKKAAAAATGATAGSSVSELKASGRRQIKVEDLEKMVKQDERPEKGVIVHAFYEPLQEASAEGVQLLEDPREEKVEAVAKALGLEKVGFLFSHPPGREGYTISTHEVSNAAEQALEATDGKMDSPFVVVKVTSESGNASFDAFSLTPQCLEMVAEDAILSMRDAPGHSAVNETFTVIVEKKGAEVVDNDFFIKRVPILSHTSPFAGAFPRYNRIQGDQPSAQALKRVLEPLGRNPSDAALAKALADFQVLIYLTELFDSEEDITSIARSVASHVVPGQEPVPIQEGYKLLMFSMAGIEN</sequence>
<dbReference type="Gene3D" id="3.10.20.90">
    <property type="entry name" value="Phosphatidylinositol 3-kinase Catalytic Subunit, Chain A, domain 1"/>
    <property type="match status" value="1"/>
</dbReference>
<proteinExistence type="predicted"/>
<dbReference type="InterPro" id="IPR024682">
    <property type="entry name" value="Npl4_Ub-like_dom"/>
</dbReference>
<evidence type="ECO:0000259" key="1">
    <source>
        <dbReference type="Pfam" id="PF05021"/>
    </source>
</evidence>
<dbReference type="Pfam" id="PF05021">
    <property type="entry name" value="NPL4"/>
    <property type="match status" value="1"/>
</dbReference>
<feature type="domain" description="Nuclear pore localisation protein Npl4 ubiquitin-like" evidence="2">
    <location>
        <begin position="1"/>
        <end position="72"/>
    </location>
</feature>
<accession>A0A2R5GLH7</accession>
<dbReference type="GO" id="GO:0006511">
    <property type="term" value="P:ubiquitin-dependent protein catabolic process"/>
    <property type="evidence" value="ECO:0007669"/>
    <property type="project" value="InterPro"/>
</dbReference>
<dbReference type="Proteomes" id="UP000241890">
    <property type="component" value="Unassembled WGS sequence"/>
</dbReference>
<evidence type="ECO:0000313" key="4">
    <source>
        <dbReference type="Proteomes" id="UP000241890"/>
    </source>
</evidence>